<evidence type="ECO:0000313" key="9">
    <source>
        <dbReference type="EMBL" id="MBJ7602921.1"/>
    </source>
</evidence>
<dbReference type="SMART" id="SM00934">
    <property type="entry name" value="OMPdecase"/>
    <property type="match status" value="1"/>
</dbReference>
<keyword evidence="5 9" id="KW-0456">Lyase</keyword>
<dbReference type="GO" id="GO:0004590">
    <property type="term" value="F:orotidine-5'-phosphate decarboxylase activity"/>
    <property type="evidence" value="ECO:0007669"/>
    <property type="project" value="UniProtKB-UniRule"/>
</dbReference>
<dbReference type="InterPro" id="IPR011060">
    <property type="entry name" value="RibuloseP-bd_barrel"/>
</dbReference>
<dbReference type="GO" id="GO:0006207">
    <property type="term" value="P:'de novo' pyrimidine nucleobase biosynthetic process"/>
    <property type="evidence" value="ECO:0007669"/>
    <property type="project" value="InterPro"/>
</dbReference>
<accession>A0A934K726</accession>
<dbReference type="InterPro" id="IPR011995">
    <property type="entry name" value="OMPdecase_type-2"/>
</dbReference>
<dbReference type="PANTHER" id="PTHR43375">
    <property type="entry name" value="OROTIDINE 5'-PHOSPHATE DECARBOXYLASE"/>
    <property type="match status" value="1"/>
</dbReference>
<dbReference type="CDD" id="cd04725">
    <property type="entry name" value="OMP_decarboxylase_like"/>
    <property type="match status" value="1"/>
</dbReference>
<keyword evidence="3" id="KW-0210">Decarboxylase</keyword>
<dbReference type="InterPro" id="IPR001754">
    <property type="entry name" value="OMPdeCOase_dom"/>
</dbReference>
<evidence type="ECO:0000256" key="3">
    <source>
        <dbReference type="ARBA" id="ARBA00022793"/>
    </source>
</evidence>
<dbReference type="AlphaFoldDB" id="A0A934K726"/>
<evidence type="ECO:0000256" key="1">
    <source>
        <dbReference type="ARBA" id="ARBA00004861"/>
    </source>
</evidence>
<evidence type="ECO:0000256" key="6">
    <source>
        <dbReference type="ARBA" id="ARBA00049157"/>
    </source>
</evidence>
<comment type="similarity">
    <text evidence="2">Belongs to the OMP decarboxylase family. Type 2 subfamily.</text>
</comment>
<dbReference type="Pfam" id="PF00215">
    <property type="entry name" value="OMPdecase"/>
    <property type="match status" value="1"/>
</dbReference>
<dbReference type="InterPro" id="IPR018089">
    <property type="entry name" value="OMPdecase_AS"/>
</dbReference>
<dbReference type="GO" id="GO:0009220">
    <property type="term" value="P:pyrimidine ribonucleotide biosynthetic process"/>
    <property type="evidence" value="ECO:0007669"/>
    <property type="project" value="UniProtKB-UniRule"/>
</dbReference>
<comment type="catalytic activity">
    <reaction evidence="6">
        <text>orotidine 5'-phosphate + H(+) = UMP + CO2</text>
        <dbReference type="Rhea" id="RHEA:11596"/>
        <dbReference type="ChEBI" id="CHEBI:15378"/>
        <dbReference type="ChEBI" id="CHEBI:16526"/>
        <dbReference type="ChEBI" id="CHEBI:57538"/>
        <dbReference type="ChEBI" id="CHEBI:57865"/>
        <dbReference type="EC" id="4.1.1.23"/>
    </reaction>
</comment>
<feature type="domain" description="Orotidine 5'-phosphate decarboxylase" evidence="8">
    <location>
        <begin position="21"/>
        <end position="252"/>
    </location>
</feature>
<dbReference type="PROSITE" id="PS00156">
    <property type="entry name" value="OMPDECASE"/>
    <property type="match status" value="1"/>
</dbReference>
<keyword evidence="4" id="KW-0665">Pyrimidine biosynthesis</keyword>
<gene>
    <name evidence="9" type="primary">pyrF</name>
    <name evidence="9" type="ORF">JF888_06985</name>
</gene>
<dbReference type="RefSeq" id="WP_338178158.1">
    <property type="nucleotide sequence ID" value="NZ_JAEKNQ010000028.1"/>
</dbReference>
<comment type="caution">
    <text evidence="9">The sequence shown here is derived from an EMBL/GenBank/DDBJ whole genome shotgun (WGS) entry which is preliminary data.</text>
</comment>
<evidence type="ECO:0000256" key="2">
    <source>
        <dbReference type="ARBA" id="ARBA00008847"/>
    </source>
</evidence>
<dbReference type="InterPro" id="IPR013785">
    <property type="entry name" value="Aldolase_TIM"/>
</dbReference>
<dbReference type="Gene3D" id="3.20.20.70">
    <property type="entry name" value="Aldolase class I"/>
    <property type="match status" value="1"/>
</dbReference>
<dbReference type="EMBL" id="JAEKNQ010000028">
    <property type="protein sequence ID" value="MBJ7602921.1"/>
    <property type="molecule type" value="Genomic_DNA"/>
</dbReference>
<dbReference type="Proteomes" id="UP000620075">
    <property type="component" value="Unassembled WGS sequence"/>
</dbReference>
<dbReference type="NCBIfam" id="TIGR02127">
    <property type="entry name" value="pyrF_sub2"/>
    <property type="match status" value="1"/>
</dbReference>
<evidence type="ECO:0000256" key="5">
    <source>
        <dbReference type="ARBA" id="ARBA00023239"/>
    </source>
</evidence>
<evidence type="ECO:0000256" key="4">
    <source>
        <dbReference type="ARBA" id="ARBA00022975"/>
    </source>
</evidence>
<dbReference type="EC" id="4.1.1.23" evidence="7"/>
<protein>
    <recommendedName>
        <fullName evidence="7">Orotidine-5'-phosphate decarboxylase</fullName>
        <ecNumber evidence="7">4.1.1.23</ecNumber>
    </recommendedName>
</protein>
<name>A0A934K726_9BACT</name>
<evidence type="ECO:0000313" key="10">
    <source>
        <dbReference type="Proteomes" id="UP000620075"/>
    </source>
</evidence>
<reference evidence="9 10" key="1">
    <citation type="submission" date="2020-10" db="EMBL/GenBank/DDBJ databases">
        <title>Ca. Dormibacterota MAGs.</title>
        <authorList>
            <person name="Montgomery K."/>
        </authorList>
    </citation>
    <scope>NUCLEOTIDE SEQUENCE [LARGE SCALE GENOMIC DNA]</scope>
    <source>
        <strain evidence="9">SC8811_S16_3</strain>
    </source>
</reference>
<proteinExistence type="inferred from homology"/>
<dbReference type="SUPFAM" id="SSF51366">
    <property type="entry name" value="Ribulose-phoshate binding barrel"/>
    <property type="match status" value="1"/>
</dbReference>
<dbReference type="PANTHER" id="PTHR43375:SF1">
    <property type="entry name" value="OROTIDINE 5'-PHOSPHATE DECARBOXYLASE"/>
    <property type="match status" value="1"/>
</dbReference>
<evidence type="ECO:0000259" key="8">
    <source>
        <dbReference type="SMART" id="SM00934"/>
    </source>
</evidence>
<sequence length="263" mass="28407">MPAEPRFFERLRRAAASRRSLLCVGLDPDPVRLRGGASGALAHCSEVVQATQEHVCCYKPNAAFWEQYGADGLKALGELRRRIPEDIPVLYDAKRGDIDHTMRAYASAIFEALEMDAVTAQPYLGGDSLRELTQHRARGVYVVCRTSNAGAADLQEQDTGGEPLYLRVARLAQSLNEFENVGLVVGATAPAEIARVRQTTALPFLIPGIGAQDGELEASVRAAWNGDDASCLISSSRAVLYADDPGGAARRLKDQINAVLTEL</sequence>
<evidence type="ECO:0000256" key="7">
    <source>
        <dbReference type="NCBIfam" id="TIGR02127"/>
    </source>
</evidence>
<comment type="pathway">
    <text evidence="1">Pyrimidine metabolism; UMP biosynthesis via de novo pathway; UMP from orotate: step 2/2.</text>
</comment>
<organism evidence="9 10">
    <name type="scientific">Candidatus Dormiibacter inghamiae</name>
    <dbReference type="NCBI Taxonomy" id="3127013"/>
    <lineage>
        <taxon>Bacteria</taxon>
        <taxon>Bacillati</taxon>
        <taxon>Candidatus Dormiibacterota</taxon>
        <taxon>Candidatus Dormibacteria</taxon>
        <taxon>Candidatus Dormibacterales</taxon>
        <taxon>Candidatus Dormibacteraceae</taxon>
        <taxon>Candidatus Dormiibacter</taxon>
    </lineage>
</organism>